<keyword evidence="1" id="KW-0812">Transmembrane</keyword>
<dbReference type="WBParaSite" id="Hba_05505">
    <property type="protein sequence ID" value="Hba_05505"/>
    <property type="gene ID" value="Hba_05505"/>
</dbReference>
<keyword evidence="1" id="KW-0472">Membrane</keyword>
<protein>
    <submittedName>
        <fullName evidence="3">DUF4206 domain-containing protein</fullName>
    </submittedName>
</protein>
<accession>A0A1I7WKE4</accession>
<dbReference type="Proteomes" id="UP000095283">
    <property type="component" value="Unplaced"/>
</dbReference>
<keyword evidence="2" id="KW-1185">Reference proteome</keyword>
<organism evidence="2 3">
    <name type="scientific">Heterorhabditis bacteriophora</name>
    <name type="common">Entomopathogenic nematode worm</name>
    <dbReference type="NCBI Taxonomy" id="37862"/>
    <lineage>
        <taxon>Eukaryota</taxon>
        <taxon>Metazoa</taxon>
        <taxon>Ecdysozoa</taxon>
        <taxon>Nematoda</taxon>
        <taxon>Chromadorea</taxon>
        <taxon>Rhabditida</taxon>
        <taxon>Rhabditina</taxon>
        <taxon>Rhabditomorpha</taxon>
        <taxon>Strongyloidea</taxon>
        <taxon>Heterorhabditidae</taxon>
        <taxon>Heterorhabditis</taxon>
    </lineage>
</organism>
<proteinExistence type="predicted"/>
<feature type="transmembrane region" description="Helical" evidence="1">
    <location>
        <begin position="186"/>
        <end position="211"/>
    </location>
</feature>
<evidence type="ECO:0000313" key="3">
    <source>
        <dbReference type="WBParaSite" id="Hba_05505"/>
    </source>
</evidence>
<reference evidence="3" key="1">
    <citation type="submission" date="2016-11" db="UniProtKB">
        <authorList>
            <consortium name="WormBaseParasite"/>
        </authorList>
    </citation>
    <scope>IDENTIFICATION</scope>
</reference>
<evidence type="ECO:0000256" key="1">
    <source>
        <dbReference type="SAM" id="Phobius"/>
    </source>
</evidence>
<keyword evidence="1" id="KW-1133">Transmembrane helix</keyword>
<name>A0A1I7WKE4_HETBA</name>
<evidence type="ECO:0000313" key="2">
    <source>
        <dbReference type="Proteomes" id="UP000095283"/>
    </source>
</evidence>
<sequence length="237" mass="26783">MTISKRMIDIGTPLATYQQMSTKLDSIQQGIEKLLQILGGVTSTCIFCDRDNHKSDSCRMSVEKRYQLLGEKSLCSRCLTSYSDPTHTIPCRAVCEECKQGHHKLLHPTVPKDRPSESETRTFFSTSQAALALAHYPLCSYQKLFGPSPYRLIDVTPRHRASLFLLFIFIYSFFLVLGVSCTADTFYFLLLFNPILFCLIEPNICYSLYVIQSLCSYCKRGRSLPTSLSPVSSNKGI</sequence>
<feature type="transmembrane region" description="Helical" evidence="1">
    <location>
        <begin position="161"/>
        <end position="180"/>
    </location>
</feature>
<dbReference type="AlphaFoldDB" id="A0A1I7WKE4"/>